<sequence>MHRILPNILFIVIIFILATAFPLSTDILSLDLSQKIVDKPVEEVVITPKLSTVIPEKQDSILNPELYFDIKSTTSVFPAELLSNYSVDIYSATEKVATIPLINFKAVTISNVENQKRISVPKIDLLAGQVEGYYTFKLVEDHKSYDYNWYASNINYSKVLLQTTDQVSSGNLGMTLYYPTSDYQYLVPISRIIKTPDNRWRTLYTALTNGPKSGLGLYENAPIIPYAPNIKISKGIASIYMYSANLAGFEDKYPLVVESISKTFMSLGQLEGVNFLLDDSSNKTFSGVDLRTTFTSVQENSAYMAYNKDSNYLLLLPLALTTSNFDDQVNEIISALKGHSESSSDLIAVIPEEVTLQGYTLNGSNLQLNFSENITKVLTDYPEYERLMFKALLYSCTSLENVNTLQIQANGVNISNSQVDFTSPVSADQYINLEP</sequence>
<protein>
    <submittedName>
        <fullName evidence="2">GerMN domain-containing protein</fullName>
    </submittedName>
</protein>
<feature type="domain" description="GerMN" evidence="1">
    <location>
        <begin position="329"/>
        <end position="418"/>
    </location>
</feature>
<gene>
    <name evidence="2" type="ORF">QE109_05770</name>
</gene>
<proteinExistence type="predicted"/>
<reference evidence="2 3" key="1">
    <citation type="submission" date="2023-04" db="EMBL/GenBank/DDBJ databases">
        <title>Fusibacter bizertensis strain WBS, isolated from littoral bottom sediments of the Arctic seas - biochemical and genomic analysis.</title>
        <authorList>
            <person name="Brioukhanov A.L."/>
        </authorList>
    </citation>
    <scope>NUCLEOTIDE SEQUENCE [LARGE SCALE GENOMIC DNA]</scope>
    <source>
        <strain evidence="2 3">WBS</strain>
    </source>
</reference>
<comment type="caution">
    <text evidence="2">The sequence shown here is derived from an EMBL/GenBank/DDBJ whole genome shotgun (WGS) entry which is preliminary data.</text>
</comment>
<evidence type="ECO:0000313" key="3">
    <source>
        <dbReference type="Proteomes" id="UP001158045"/>
    </source>
</evidence>
<evidence type="ECO:0000259" key="1">
    <source>
        <dbReference type="SMART" id="SM00909"/>
    </source>
</evidence>
<dbReference type="InterPro" id="IPR019606">
    <property type="entry name" value="GerMN"/>
</dbReference>
<evidence type="ECO:0000313" key="2">
    <source>
        <dbReference type="EMBL" id="MDH8677644.1"/>
    </source>
</evidence>
<accession>A0ABT6NB50</accession>
<dbReference type="Pfam" id="PF10646">
    <property type="entry name" value="Germane"/>
    <property type="match status" value="1"/>
</dbReference>
<dbReference type="SMART" id="SM00909">
    <property type="entry name" value="Germane"/>
    <property type="match status" value="1"/>
</dbReference>
<dbReference type="EMBL" id="JARYZI010000003">
    <property type="protein sequence ID" value="MDH8677644.1"/>
    <property type="molecule type" value="Genomic_DNA"/>
</dbReference>
<dbReference type="Proteomes" id="UP001158045">
    <property type="component" value="Unassembled WGS sequence"/>
</dbReference>
<keyword evidence="3" id="KW-1185">Reference proteome</keyword>
<organism evidence="2 3">
    <name type="scientific">Fusibacter bizertensis</name>
    <dbReference type="NCBI Taxonomy" id="1488331"/>
    <lineage>
        <taxon>Bacteria</taxon>
        <taxon>Bacillati</taxon>
        <taxon>Bacillota</taxon>
        <taxon>Clostridia</taxon>
        <taxon>Eubacteriales</taxon>
        <taxon>Eubacteriales Family XII. Incertae Sedis</taxon>
        <taxon>Fusibacter</taxon>
    </lineage>
</organism>
<name>A0ABT6NB50_9FIRM</name>
<dbReference type="RefSeq" id="WP_281093464.1">
    <property type="nucleotide sequence ID" value="NZ_JARYZI010000003.1"/>
</dbReference>